<feature type="non-terminal residue" evidence="1">
    <location>
        <position position="1"/>
    </location>
</feature>
<sequence length="144" mass="16764">SSCYPQLTKSQLIKYNEYRDNDKDWSNKVASHISNSPSIQGLGEGVSSNVFWNKSVSIYIDSKGENYIKNDGVISFISLAHELNHAYYLLKGDYLSHPVDEEDTPIFEEYRAMGVHQYENIPYSENAIRREHNIELRKNYYMND</sequence>
<reference evidence="2" key="1">
    <citation type="submission" date="2017-09" db="EMBL/GenBank/DDBJ databases">
        <authorList>
            <person name="Varghese N."/>
            <person name="Submissions S."/>
        </authorList>
    </citation>
    <scope>NUCLEOTIDE SEQUENCE [LARGE SCALE GENOMIC DNA]</scope>
    <source>
        <strain evidence="2">JKS000234</strain>
    </source>
</reference>
<evidence type="ECO:0000313" key="1">
    <source>
        <dbReference type="EMBL" id="SOD39775.1"/>
    </source>
</evidence>
<dbReference type="EMBL" id="OCMY01000001">
    <property type="protein sequence ID" value="SOD39775.1"/>
    <property type="molecule type" value="Genomic_DNA"/>
</dbReference>
<dbReference type="RefSeq" id="WP_320204506.1">
    <property type="nucleotide sequence ID" value="NZ_OCMY01000001.1"/>
</dbReference>
<keyword evidence="2" id="KW-1185">Reference proteome</keyword>
<gene>
    <name evidence="1" type="ORF">SAMN06273570_4229</name>
</gene>
<organism evidence="1 2">
    <name type="scientific">Candidatus Pantoea floridensis</name>
    <dbReference type="NCBI Taxonomy" id="1938870"/>
    <lineage>
        <taxon>Bacteria</taxon>
        <taxon>Pseudomonadati</taxon>
        <taxon>Pseudomonadota</taxon>
        <taxon>Gammaproteobacteria</taxon>
        <taxon>Enterobacterales</taxon>
        <taxon>Erwiniaceae</taxon>
        <taxon>Pantoea</taxon>
    </lineage>
</organism>
<evidence type="ECO:0000313" key="2">
    <source>
        <dbReference type="Proteomes" id="UP000219271"/>
    </source>
</evidence>
<dbReference type="InterPro" id="IPR028208">
    <property type="entry name" value="Effector_pro_NleD-like"/>
</dbReference>
<name>A0A286C050_9GAMM</name>
<dbReference type="Pfam" id="PF14891">
    <property type="entry name" value="Peptidase_M91"/>
    <property type="match status" value="1"/>
</dbReference>
<proteinExistence type="predicted"/>
<dbReference type="Proteomes" id="UP000219271">
    <property type="component" value="Unassembled WGS sequence"/>
</dbReference>
<protein>
    <submittedName>
        <fullName evidence="1">Effector protein</fullName>
    </submittedName>
</protein>
<accession>A0A286C050</accession>
<dbReference type="AlphaFoldDB" id="A0A286C050"/>